<dbReference type="EnsemblMetazoa" id="OVOC12606.1">
    <property type="protein sequence ID" value="OVOC12606.1"/>
    <property type="gene ID" value="WBGene00249415"/>
</dbReference>
<proteinExistence type="predicted"/>
<reference evidence="2" key="1">
    <citation type="submission" date="2013-10" db="EMBL/GenBank/DDBJ databases">
        <title>Genome sequencing of Onchocerca volvulus.</title>
        <authorList>
            <person name="Cotton J."/>
            <person name="Tsai J."/>
            <person name="Stanley E."/>
            <person name="Tracey A."/>
            <person name="Holroyd N."/>
            <person name="Lustigman S."/>
            <person name="Berriman M."/>
        </authorList>
    </citation>
    <scope>NUCLEOTIDE SEQUENCE</scope>
</reference>
<sequence length="91" mass="10728">MLKKFLEKINELECTLVIFHLNILQVNSIQQLNNIIAQNKFEEQKMKEFVVVIHEPKFHSNKHLSIRFLTPIDYFDGTVTLKQDGSMEKPL</sequence>
<dbReference type="EMBL" id="CMVM020000549">
    <property type="status" value="NOT_ANNOTATED_CDS"/>
    <property type="molecule type" value="Genomic_DNA"/>
</dbReference>
<name>A0A8R1TMW7_ONCVO</name>
<evidence type="ECO:0000313" key="2">
    <source>
        <dbReference type="Proteomes" id="UP000024404"/>
    </source>
</evidence>
<evidence type="ECO:0000313" key="1">
    <source>
        <dbReference type="EnsemblMetazoa" id="OVOC12606.1"/>
    </source>
</evidence>
<organism evidence="1 2">
    <name type="scientific">Onchocerca volvulus</name>
    <dbReference type="NCBI Taxonomy" id="6282"/>
    <lineage>
        <taxon>Eukaryota</taxon>
        <taxon>Metazoa</taxon>
        <taxon>Ecdysozoa</taxon>
        <taxon>Nematoda</taxon>
        <taxon>Chromadorea</taxon>
        <taxon>Rhabditida</taxon>
        <taxon>Spirurina</taxon>
        <taxon>Spiruromorpha</taxon>
        <taxon>Filarioidea</taxon>
        <taxon>Onchocercidae</taxon>
        <taxon>Onchocerca</taxon>
    </lineage>
</organism>
<reference evidence="1" key="2">
    <citation type="submission" date="2022-06" db="UniProtKB">
        <authorList>
            <consortium name="EnsemblMetazoa"/>
        </authorList>
    </citation>
    <scope>IDENTIFICATION</scope>
</reference>
<protein>
    <submittedName>
        <fullName evidence="1">Uncharacterized protein</fullName>
    </submittedName>
</protein>
<keyword evidence="2" id="KW-1185">Reference proteome</keyword>
<dbReference type="AlphaFoldDB" id="A0A8R1TMW7"/>
<dbReference type="Proteomes" id="UP000024404">
    <property type="component" value="Unassembled WGS sequence"/>
</dbReference>
<accession>A0A8R1TMW7</accession>